<dbReference type="AlphaFoldDB" id="A0A7N0ZSU0"/>
<dbReference type="Proteomes" id="UP000594263">
    <property type="component" value="Unplaced"/>
</dbReference>
<evidence type="ECO:0000256" key="10">
    <source>
        <dbReference type="SAM" id="MobiDB-lite"/>
    </source>
</evidence>
<dbReference type="PANTHER" id="PTHR31992">
    <property type="entry name" value="DOF ZINC FINGER PROTEIN DOF1.4-RELATED"/>
    <property type="match status" value="1"/>
</dbReference>
<keyword evidence="1 9" id="KW-0479">Metal-binding</keyword>
<evidence type="ECO:0000256" key="1">
    <source>
        <dbReference type="ARBA" id="ARBA00022723"/>
    </source>
</evidence>
<evidence type="ECO:0000259" key="11">
    <source>
        <dbReference type="PROSITE" id="PS50884"/>
    </source>
</evidence>
<dbReference type="EnsemblPlants" id="Kaladp0028s0039.1.v1.1">
    <property type="protein sequence ID" value="Kaladp0028s0039.1.v1.1.CDS.1"/>
    <property type="gene ID" value="Kaladp0028s0039.v1.1"/>
</dbReference>
<evidence type="ECO:0000256" key="8">
    <source>
        <dbReference type="PROSITE-ProRule" id="PRU00071"/>
    </source>
</evidence>
<feature type="region of interest" description="Disordered" evidence="10">
    <location>
        <begin position="43"/>
        <end position="65"/>
    </location>
</feature>
<accession>A0A7N0ZSU0</accession>
<evidence type="ECO:0000256" key="4">
    <source>
        <dbReference type="ARBA" id="ARBA00023015"/>
    </source>
</evidence>
<name>A0A7N0ZSU0_KALFE</name>
<keyword evidence="4 9" id="KW-0805">Transcription regulation</keyword>
<dbReference type="PROSITE" id="PS01361">
    <property type="entry name" value="ZF_DOF_1"/>
    <property type="match status" value="1"/>
</dbReference>
<dbReference type="Gramene" id="Kaladp0028s0039.1.v1.1">
    <property type="protein sequence ID" value="Kaladp0028s0039.1.v1.1.CDS.1"/>
    <property type="gene ID" value="Kaladp0028s0039.v1.1"/>
</dbReference>
<comment type="subcellular location">
    <subcellularLocation>
        <location evidence="8 9">Nucleus</location>
    </subcellularLocation>
</comment>
<keyword evidence="7 8" id="KW-0539">Nucleus</keyword>
<keyword evidence="2 8" id="KW-0863">Zinc-finger</keyword>
<feature type="domain" description="Dof-type" evidence="11">
    <location>
        <begin position="66"/>
        <end position="120"/>
    </location>
</feature>
<keyword evidence="13" id="KW-1185">Reference proteome</keyword>
<dbReference type="PANTHER" id="PTHR31992:SF313">
    <property type="entry name" value="DOF ZINC FINGER PROTEIN DOF5.7"/>
    <property type="match status" value="1"/>
</dbReference>
<proteinExistence type="predicted"/>
<dbReference type="GO" id="GO:0003700">
    <property type="term" value="F:DNA-binding transcription factor activity"/>
    <property type="evidence" value="ECO:0007669"/>
    <property type="project" value="UniProtKB-UniRule"/>
</dbReference>
<evidence type="ECO:0000256" key="7">
    <source>
        <dbReference type="ARBA" id="ARBA00023242"/>
    </source>
</evidence>
<evidence type="ECO:0000313" key="13">
    <source>
        <dbReference type="Proteomes" id="UP000594263"/>
    </source>
</evidence>
<dbReference type="Pfam" id="PF02701">
    <property type="entry name" value="Zn_ribbon_Dof"/>
    <property type="match status" value="1"/>
</dbReference>
<sequence length="370" mass="39713">MLQELLLGGGSSSTTTTSAYSGGEGKALISNNINGGIIAEVTTTKNPSHDNSNNGSNNNSNLEQNLRCPRCDSSNTKFCYYNNYNLTQPRHFCKTCRRYWTKGGALRNVPIGGGCRKNKTSFTSALPSVSKSTITGKPKAYSSSADLLLKSGLGNYGLQDPQDQSSLHHPHHHPLLWSSSPHQPQASHLLAFLRSTQNLNPSDHSHFMSSSPHQSIDQSGFTALNLLNSQTPLSGLDYPSIGVCNSMLRNNNQPSTHHQHQQNEVAQQLGGVDPNSRMHELYQRLKLSTTGNTNSYSGGGGTEDSHAHVLLGNRVVSASSSPTSTRNNALDSVPVTMGGGSDLGLWNIPAAYSTWTNDHLPATTNGACPF</sequence>
<dbReference type="PROSITE" id="PS50884">
    <property type="entry name" value="ZF_DOF_2"/>
    <property type="match status" value="1"/>
</dbReference>
<comment type="function">
    <text evidence="9">Transcription factor that binds specifically to a 5'-AA[AG]G-3' consensus core sequence.</text>
</comment>
<evidence type="ECO:0000256" key="3">
    <source>
        <dbReference type="ARBA" id="ARBA00022833"/>
    </source>
</evidence>
<protein>
    <recommendedName>
        <fullName evidence="9">Dof zinc finger protein</fullName>
    </recommendedName>
</protein>
<evidence type="ECO:0000256" key="5">
    <source>
        <dbReference type="ARBA" id="ARBA00023125"/>
    </source>
</evidence>
<evidence type="ECO:0000313" key="12">
    <source>
        <dbReference type="EnsemblPlants" id="Kaladp0028s0039.1.v1.1.CDS.1"/>
    </source>
</evidence>
<evidence type="ECO:0000256" key="9">
    <source>
        <dbReference type="RuleBase" id="RU369094"/>
    </source>
</evidence>
<keyword evidence="6 9" id="KW-0804">Transcription</keyword>
<organism evidence="12 13">
    <name type="scientific">Kalanchoe fedtschenkoi</name>
    <name type="common">Lavender scallops</name>
    <name type="synonym">South American air plant</name>
    <dbReference type="NCBI Taxonomy" id="63787"/>
    <lineage>
        <taxon>Eukaryota</taxon>
        <taxon>Viridiplantae</taxon>
        <taxon>Streptophyta</taxon>
        <taxon>Embryophyta</taxon>
        <taxon>Tracheophyta</taxon>
        <taxon>Spermatophyta</taxon>
        <taxon>Magnoliopsida</taxon>
        <taxon>eudicotyledons</taxon>
        <taxon>Gunneridae</taxon>
        <taxon>Pentapetalae</taxon>
        <taxon>Saxifragales</taxon>
        <taxon>Crassulaceae</taxon>
        <taxon>Kalanchoe</taxon>
    </lineage>
</organism>
<evidence type="ECO:0000256" key="6">
    <source>
        <dbReference type="ARBA" id="ARBA00023163"/>
    </source>
</evidence>
<keyword evidence="5 8" id="KW-0238">DNA-binding</keyword>
<reference evidence="12" key="1">
    <citation type="submission" date="2021-01" db="UniProtKB">
        <authorList>
            <consortium name="EnsemblPlants"/>
        </authorList>
    </citation>
    <scope>IDENTIFICATION</scope>
</reference>
<dbReference type="GO" id="GO:0008270">
    <property type="term" value="F:zinc ion binding"/>
    <property type="evidence" value="ECO:0007669"/>
    <property type="project" value="UniProtKB-KW"/>
</dbReference>
<evidence type="ECO:0000256" key="2">
    <source>
        <dbReference type="ARBA" id="ARBA00022771"/>
    </source>
</evidence>
<dbReference type="InterPro" id="IPR003851">
    <property type="entry name" value="Znf_Dof"/>
</dbReference>
<dbReference type="GO" id="GO:0005634">
    <property type="term" value="C:nucleus"/>
    <property type="evidence" value="ECO:0007669"/>
    <property type="project" value="UniProtKB-SubCell"/>
</dbReference>
<dbReference type="GO" id="GO:0003677">
    <property type="term" value="F:DNA binding"/>
    <property type="evidence" value="ECO:0007669"/>
    <property type="project" value="UniProtKB-UniRule"/>
</dbReference>
<dbReference type="InterPro" id="IPR045174">
    <property type="entry name" value="Dof"/>
</dbReference>
<dbReference type="OMA" id="SANYHNE"/>
<feature type="region of interest" description="Disordered" evidence="10">
    <location>
        <begin position="158"/>
        <end position="182"/>
    </location>
</feature>
<feature type="compositionally biased region" description="Low complexity" evidence="10">
    <location>
        <begin position="49"/>
        <end position="65"/>
    </location>
</feature>
<keyword evidence="3 9" id="KW-0862">Zinc</keyword>